<protein>
    <submittedName>
        <fullName evidence="1">Uncharacterized protein</fullName>
    </submittedName>
</protein>
<evidence type="ECO:0000313" key="2">
    <source>
        <dbReference type="Proteomes" id="UP001243375"/>
    </source>
</evidence>
<dbReference type="EMBL" id="JASBWU010000025">
    <property type="protein sequence ID" value="KAJ9112536.1"/>
    <property type="molecule type" value="Genomic_DNA"/>
</dbReference>
<sequence>MPHIMNFKGVNGKLPCRWCKVHARAFKRGSKGAGTLYVAPRPLDDDDPNDDEPHDENEADPSSATTNDDDNGFADDEGGDENDHAVDDTVSDYDYGNLPLRTNQGIKEDVNRILAPQTQKRRDALKRDLGINGNVR</sequence>
<organism evidence="1 2">
    <name type="scientific">Naganishia vaughanmartiniae</name>
    <dbReference type="NCBI Taxonomy" id="1424756"/>
    <lineage>
        <taxon>Eukaryota</taxon>
        <taxon>Fungi</taxon>
        <taxon>Dikarya</taxon>
        <taxon>Basidiomycota</taxon>
        <taxon>Agaricomycotina</taxon>
        <taxon>Tremellomycetes</taxon>
        <taxon>Filobasidiales</taxon>
        <taxon>Filobasidiaceae</taxon>
        <taxon>Naganishia</taxon>
    </lineage>
</organism>
<keyword evidence="2" id="KW-1185">Reference proteome</keyword>
<dbReference type="Proteomes" id="UP001243375">
    <property type="component" value="Unassembled WGS sequence"/>
</dbReference>
<accession>A0ACC2WM68</accession>
<evidence type="ECO:0000313" key="1">
    <source>
        <dbReference type="EMBL" id="KAJ9112536.1"/>
    </source>
</evidence>
<gene>
    <name evidence="1" type="ORF">QFC22_006293</name>
</gene>
<name>A0ACC2WM68_9TREE</name>
<reference evidence="1" key="1">
    <citation type="submission" date="2023-04" db="EMBL/GenBank/DDBJ databases">
        <title>Draft Genome sequencing of Naganishia species isolated from polar environments using Oxford Nanopore Technology.</title>
        <authorList>
            <person name="Leo P."/>
            <person name="Venkateswaran K."/>
        </authorList>
    </citation>
    <scope>NUCLEOTIDE SEQUENCE</scope>
    <source>
        <strain evidence="1">MNA-CCFEE 5425</strain>
    </source>
</reference>
<comment type="caution">
    <text evidence="1">The sequence shown here is derived from an EMBL/GenBank/DDBJ whole genome shotgun (WGS) entry which is preliminary data.</text>
</comment>
<proteinExistence type="predicted"/>